<keyword evidence="1" id="KW-1133">Transmembrane helix</keyword>
<feature type="transmembrane region" description="Helical" evidence="1">
    <location>
        <begin position="422"/>
        <end position="441"/>
    </location>
</feature>
<feature type="transmembrane region" description="Helical" evidence="1">
    <location>
        <begin position="1257"/>
        <end position="1281"/>
    </location>
</feature>
<accession>A0A3P3YH75</accession>
<name>A0A3P3YH75_PLABS</name>
<proteinExistence type="predicted"/>
<dbReference type="EMBL" id="OVEO01000012">
    <property type="protein sequence ID" value="SPQ99522.1"/>
    <property type="molecule type" value="Genomic_DNA"/>
</dbReference>
<feature type="transmembrane region" description="Helical" evidence="1">
    <location>
        <begin position="1394"/>
        <end position="1414"/>
    </location>
</feature>
<feature type="transmembrane region" description="Helical" evidence="1">
    <location>
        <begin position="1633"/>
        <end position="1654"/>
    </location>
</feature>
<feature type="transmembrane region" description="Helical" evidence="1">
    <location>
        <begin position="1769"/>
        <end position="1788"/>
    </location>
</feature>
<feature type="transmembrane region" description="Helical" evidence="1">
    <location>
        <begin position="971"/>
        <end position="993"/>
    </location>
</feature>
<feature type="transmembrane region" description="Helical" evidence="1">
    <location>
        <begin position="70"/>
        <end position="91"/>
    </location>
</feature>
<keyword evidence="1" id="KW-0812">Transmembrane</keyword>
<feature type="transmembrane region" description="Helical" evidence="1">
    <location>
        <begin position="610"/>
        <end position="629"/>
    </location>
</feature>
<feature type="transmembrane region" description="Helical" evidence="1">
    <location>
        <begin position="240"/>
        <end position="264"/>
    </location>
</feature>
<feature type="transmembrane region" description="Helical" evidence="1">
    <location>
        <begin position="872"/>
        <end position="890"/>
    </location>
</feature>
<feature type="transmembrane region" description="Helical" evidence="1">
    <location>
        <begin position="775"/>
        <end position="798"/>
    </location>
</feature>
<sequence length="1805" mass="201048">MAVAVDGGPQRQRRGPLILVVIVLLASAITTAARYLLLPILPLRAAGAFQRFAPQPLTSRDALRHCVPGFLLGLFCVAVACLPAVIIAVVVQMALNLSHVTMLYILSGALPVLTVLYAIAVQFESATECLSLPSVVLHSLAAAFLDPVLFVLGIVVVAFRRDRLLAQGSQSMNQWRLSVVAQFGWCMADLCVLPAVLFCALLPWRFGHLLAQRKAHLADGRDLDALVVPLVQVLRLLNDLPYLAVGMVAVVTVYRALPFINGLWDSYSARDYKWTSFRSTCLTHAWYVICDVPVFLCAGICLVFVWRVVLLVRERDGDMRKRVVHHALLALCDLPVFCIALPVVLLTVYRVRNLKAGPKSGDLHLCIVAEFVAFLIDAPFMILSSVLIVLPYRIPLLFAEIRRSTTNWKARQAVLVEIRETLLDLLCLIPALLCLAFAWRLPALLQNLLKPIPASRRRTLVGVGSVLGICDIATVIPGLILLVTVYRTRYAWKRINDRRREPGGPFSPHAVIWRNGLIATVEFPVAVAGLGLLLALAVWRVPSLASIWSNSAVPANKKRVALELPRLKLMSKRRQQCPLRKFNHRAAMEAIFNRQWKLALVIVGSEVWELLLDLTVIPLALIVVLEVIRAQRLFDLFVSNLDIPNGTRRYRVVALFADTVLDVVLVATLPLALLFPWRLHKLVRRAPYAENLSGVGFRTRFFMHIRDGTFDVPFAILFILLLPTWRCPIVVKRIWGQRNRTDLQDVRRVSDSNRNAVQSSPVDVRRCIGSEFVSLVLDIVALTSIAIVVVLPVVLVVLFHAATAVTAVIFLLCGCRLLLVCRDVRFCNWDAVRVRSVLYTSALLGVLDAPCFVMALLGRPGAKSTGKGQRNVMIRVAVGLSRVYLLMNHLRRHRQLRRPATCVLKARQQSNLTVMNHMRRHRQLCRPVTCVLKARQQSDLTMGNRVMPVKSRQTANLMMLFMRLQPLSSRVLHPLVIDIPFLLLFILLIVTGWRSSEAMRQYSTKKGNLPRAAFALQFCNLVIDLPVISAALILTLWAHRTRGMWKAVANAPSASDRRPIIGKHMIVACADVLALPFLAVNIVTLYRLEGLRLRILGLLHSDGSLHDELRPHWNFLVSSGQIVADIPHLIMAVIVTFTWRSRSLWNELLAIRRARRCFEPAQGTERPPPGYREPAPSAPNVDVVESVAVEIPSDAQRDVAPPPDHLALDVSASHDVNHSVEPPPYESPAQQDDTKQLALRSYREPIQQEFAGTCVDIPFVIAGALAAILLHRSVCLILDLGRCSSAKERRKAAVLNLALFFVDAVAAVLFIVPILATGFRLPRTCRDIANVAMFPPALSLEERVRPHAVILRECWAAVVGTSTAVVFIAIALPAMALCLWRLPTLVAFIRAGRPLISSAFMMWMFYVLDVVALLEMAVISSLVVRCHCFWSACHTIVRQFREWQSCESVEARTAFVEQLDERQRFQNALNDYFGTHEGNVQSGASLTLVWDIVSEEFSRSLLSIPFIIMLPFNILGYVLLPPYYLAKYRVNGPKHWQSYLVRPLRYVITHCPEPRSIAKMDRFFAYNFIVTLPCVIFDMIAVAAAVPHVAVIHASCWTFAKVKVPLERDAAEANAVAAAEQHPFTANTLFQAVIFPVLAVLECSFVGLPVATFFLTRAYRFCAVATAVHASVWAVIAPATIQLANQYRVALQRQAVFAPWRLWVAIGRASFLCVPCRLVLDTVVLGPLRAVTRVCWRISQQGGLIGELVGEILFMGFLVAWVAWPLLLFLANTIAGICGVFLTLALVVTSVRPVKESWGPPVDGH</sequence>
<protein>
    <submittedName>
        <fullName evidence="2">Uncharacterized protein</fullName>
    </submittedName>
</protein>
<feature type="transmembrane region" description="Helical" evidence="1">
    <location>
        <begin position="1563"/>
        <end position="1585"/>
    </location>
</feature>
<feature type="transmembrane region" description="Helical" evidence="1">
    <location>
        <begin position="804"/>
        <end position="824"/>
    </location>
</feature>
<feature type="transmembrane region" description="Helical" evidence="1">
    <location>
        <begin position="103"/>
        <end position="123"/>
    </location>
</feature>
<organism evidence="2 3">
    <name type="scientific">Plasmodiophora brassicae</name>
    <name type="common">Clubroot disease agent</name>
    <dbReference type="NCBI Taxonomy" id="37360"/>
    <lineage>
        <taxon>Eukaryota</taxon>
        <taxon>Sar</taxon>
        <taxon>Rhizaria</taxon>
        <taxon>Endomyxa</taxon>
        <taxon>Phytomyxea</taxon>
        <taxon>Plasmodiophorida</taxon>
        <taxon>Plasmodiophoridae</taxon>
        <taxon>Plasmodiophora</taxon>
    </lineage>
</organism>
<gene>
    <name evidence="2" type="ORF">PLBR_LOCUS6737</name>
</gene>
<reference evidence="2 3" key="1">
    <citation type="submission" date="2018-03" db="EMBL/GenBank/DDBJ databases">
        <authorList>
            <person name="Fogelqvist J."/>
        </authorList>
    </citation>
    <scope>NUCLEOTIDE SEQUENCE [LARGE SCALE GENOMIC DNA]</scope>
</reference>
<feature type="transmembrane region" description="Helical" evidence="1">
    <location>
        <begin position="1741"/>
        <end position="1763"/>
    </location>
</feature>
<feature type="transmembrane region" description="Helical" evidence="1">
    <location>
        <begin position="285"/>
        <end position="306"/>
    </location>
</feature>
<keyword evidence="1" id="KW-0472">Membrane</keyword>
<feature type="transmembrane region" description="Helical" evidence="1">
    <location>
        <begin position="1065"/>
        <end position="1086"/>
    </location>
</feature>
<keyword evidence="2" id="KW-0496">Mitochondrion</keyword>
<evidence type="ECO:0000256" key="1">
    <source>
        <dbReference type="SAM" id="Phobius"/>
    </source>
</evidence>
<feature type="transmembrane region" description="Helical" evidence="1">
    <location>
        <begin position="517"/>
        <end position="539"/>
    </location>
</feature>
<feature type="transmembrane region" description="Helical" evidence="1">
    <location>
        <begin position="1661"/>
        <end position="1680"/>
    </location>
</feature>
<dbReference type="Proteomes" id="UP000290189">
    <property type="component" value="Unassembled WGS sequence"/>
</dbReference>
<feature type="transmembrane region" description="Helical" evidence="1">
    <location>
        <begin position="712"/>
        <end position="731"/>
    </location>
</feature>
<feature type="transmembrane region" description="Helical" evidence="1">
    <location>
        <begin position="461"/>
        <end position="486"/>
    </location>
</feature>
<feature type="transmembrane region" description="Helical" evidence="1">
    <location>
        <begin position="1500"/>
        <end position="1520"/>
    </location>
</feature>
<feature type="transmembrane region" description="Helical" evidence="1">
    <location>
        <begin position="17"/>
        <end position="37"/>
    </location>
</feature>
<feature type="transmembrane region" description="Helical" evidence="1">
    <location>
        <begin position="1013"/>
        <end position="1037"/>
    </location>
</feature>
<geneLocation type="mitochondrion" evidence="2"/>
<feature type="transmembrane region" description="Helical" evidence="1">
    <location>
        <begin position="1700"/>
        <end position="1720"/>
    </location>
</feature>
<feature type="transmembrane region" description="Helical" evidence="1">
    <location>
        <begin position="326"/>
        <end position="349"/>
    </location>
</feature>
<feature type="transmembrane region" description="Helical" evidence="1">
    <location>
        <begin position="650"/>
        <end position="675"/>
    </location>
</feature>
<feature type="transmembrane region" description="Helical" evidence="1">
    <location>
        <begin position="382"/>
        <end position="401"/>
    </location>
</feature>
<feature type="transmembrane region" description="Helical" evidence="1">
    <location>
        <begin position="836"/>
        <end position="857"/>
    </location>
</feature>
<feature type="transmembrane region" description="Helical" evidence="1">
    <location>
        <begin position="135"/>
        <end position="159"/>
    </location>
</feature>
<feature type="transmembrane region" description="Helical" evidence="1">
    <location>
        <begin position="1293"/>
        <end position="1316"/>
    </location>
</feature>
<feature type="transmembrane region" description="Helical" evidence="1">
    <location>
        <begin position="1355"/>
        <end position="1382"/>
    </location>
</feature>
<evidence type="ECO:0000313" key="3">
    <source>
        <dbReference type="Proteomes" id="UP000290189"/>
    </source>
</evidence>
<evidence type="ECO:0000313" key="2">
    <source>
        <dbReference type="EMBL" id="SPQ99522.1"/>
    </source>
</evidence>